<comment type="subcellular location">
    <subcellularLocation>
        <location evidence="2">Early endosome membrane</location>
        <topology evidence="2">Peripheral membrane protein</topology>
    </subcellularLocation>
    <subcellularLocation>
        <location evidence="1">Golgi apparatus</location>
        <location evidence="1">trans-Golgi network membrane</location>
        <topology evidence="1">Peripheral membrane protein</topology>
    </subcellularLocation>
</comment>
<feature type="compositionally biased region" description="Basic and acidic residues" evidence="11">
    <location>
        <begin position="17"/>
        <end position="28"/>
    </location>
</feature>
<evidence type="ECO:0000256" key="7">
    <source>
        <dbReference type="ARBA" id="ARBA00022843"/>
    </source>
</evidence>
<evidence type="ECO:0000256" key="9">
    <source>
        <dbReference type="ARBA" id="ARBA00023034"/>
    </source>
</evidence>
<dbReference type="InterPro" id="IPR013041">
    <property type="entry name" value="Clathrin_app_Ig-like_sf"/>
</dbReference>
<evidence type="ECO:0000256" key="8">
    <source>
        <dbReference type="ARBA" id="ARBA00022927"/>
    </source>
</evidence>
<dbReference type="PROSITE" id="PS50222">
    <property type="entry name" value="EF_HAND_2"/>
    <property type="match status" value="3"/>
</dbReference>
<dbReference type="AlphaFoldDB" id="N6TMG5"/>
<dbReference type="CDD" id="cd00051">
    <property type="entry name" value="EFh"/>
    <property type="match status" value="2"/>
</dbReference>
<keyword evidence="4" id="KW-0813">Transport</keyword>
<dbReference type="Gene3D" id="1.10.238.10">
    <property type="entry name" value="EF-hand"/>
    <property type="match status" value="2"/>
</dbReference>
<evidence type="ECO:0000256" key="4">
    <source>
        <dbReference type="ARBA" id="ARBA00022448"/>
    </source>
</evidence>
<dbReference type="PANTHER" id="PTHR45905:SF1">
    <property type="entry name" value="GOLGI-LOCALIZED, GAMMA-ADAPTIN EAR CONTAINING, ARF BINDING PROTEIN"/>
    <property type="match status" value="1"/>
</dbReference>
<dbReference type="InterPro" id="IPR018247">
    <property type="entry name" value="EF_Hand_1_Ca_BS"/>
</dbReference>
<evidence type="ECO:0000256" key="2">
    <source>
        <dbReference type="ARBA" id="ARBA00004220"/>
    </source>
</evidence>
<dbReference type="GO" id="GO:0034394">
    <property type="term" value="P:protein localization to cell surface"/>
    <property type="evidence" value="ECO:0007669"/>
    <property type="project" value="TreeGrafter"/>
</dbReference>
<dbReference type="OMA" id="CGDDFQD"/>
<dbReference type="SUPFAM" id="SSF49348">
    <property type="entry name" value="Clathrin adaptor appendage domain"/>
    <property type="match status" value="1"/>
</dbReference>
<dbReference type="SMART" id="SM00809">
    <property type="entry name" value="Alpha_adaptinC2"/>
    <property type="match status" value="1"/>
</dbReference>
<accession>N6TMG5</accession>
<evidence type="ECO:0000256" key="6">
    <source>
        <dbReference type="ARBA" id="ARBA00022837"/>
    </source>
</evidence>
<dbReference type="SUPFAM" id="SSF89009">
    <property type="entry name" value="GAT-like domain"/>
    <property type="match status" value="1"/>
</dbReference>
<evidence type="ECO:0000256" key="10">
    <source>
        <dbReference type="ARBA" id="ARBA00023136"/>
    </source>
</evidence>
<name>N6TMG5_DENPD</name>
<dbReference type="InterPro" id="IPR004152">
    <property type="entry name" value="GAT_dom"/>
</dbReference>
<dbReference type="PROSITE" id="PS50909">
    <property type="entry name" value="GAT"/>
    <property type="match status" value="1"/>
</dbReference>
<keyword evidence="10" id="KW-0472">Membrane</keyword>
<dbReference type="GO" id="GO:0006886">
    <property type="term" value="P:intracellular protein transport"/>
    <property type="evidence" value="ECO:0007669"/>
    <property type="project" value="InterPro"/>
</dbReference>
<evidence type="ECO:0000256" key="3">
    <source>
        <dbReference type="ARBA" id="ARBA00008099"/>
    </source>
</evidence>
<protein>
    <submittedName>
        <fullName evidence="12">Uncharacterized protein</fullName>
    </submittedName>
</protein>
<dbReference type="Pfam" id="PF02883">
    <property type="entry name" value="Alpha_adaptinC2"/>
    <property type="match status" value="1"/>
</dbReference>
<dbReference type="Gene3D" id="1.25.40.90">
    <property type="match status" value="1"/>
</dbReference>
<gene>
    <name evidence="12" type="ORF">YQE_12935</name>
</gene>
<dbReference type="SMART" id="SM00054">
    <property type="entry name" value="EFh"/>
    <property type="match status" value="4"/>
</dbReference>
<dbReference type="SMART" id="SM00288">
    <property type="entry name" value="VHS"/>
    <property type="match status" value="1"/>
</dbReference>
<dbReference type="InterPro" id="IPR038425">
    <property type="entry name" value="GAT_sf"/>
</dbReference>
<dbReference type="SUPFAM" id="SSF48464">
    <property type="entry name" value="ENTH/VHS domain"/>
    <property type="match status" value="1"/>
</dbReference>
<dbReference type="Pfam" id="PF13499">
    <property type="entry name" value="EF-hand_7"/>
    <property type="match status" value="2"/>
</dbReference>
<dbReference type="PROSITE" id="PS50179">
    <property type="entry name" value="VHS"/>
    <property type="match status" value="1"/>
</dbReference>
<dbReference type="Gene3D" id="1.20.58.160">
    <property type="match status" value="1"/>
</dbReference>
<keyword evidence="9" id="KW-0333">Golgi apparatus</keyword>
<dbReference type="InterPro" id="IPR011992">
    <property type="entry name" value="EF-hand-dom_pair"/>
</dbReference>
<proteinExistence type="inferred from homology"/>
<dbReference type="GO" id="GO:0005509">
    <property type="term" value="F:calcium ion binding"/>
    <property type="evidence" value="ECO:0007669"/>
    <property type="project" value="InterPro"/>
</dbReference>
<feature type="non-terminal residue" evidence="12">
    <location>
        <position position="1"/>
    </location>
</feature>
<dbReference type="PANTHER" id="PTHR45905">
    <property type="entry name" value="GOLGI-LOCALIZED, GAMMA-ADAPTIN EAR CONTAINING, ARF BINDING PROTEIN"/>
    <property type="match status" value="1"/>
</dbReference>
<sequence>VFQLNPTRHPWSKSSSIKKEFSEKELNGKRRPSCLKPRKTHQFFKIVAELRIAFDLLDRNQDGQVTTREFKIMLNNLGIDLKQNKVDELIRSASHAGKELIDENDFLKFVKQIQDLCDLRNSKDDDEQDLVAAFTVFDMDNDGYITKDELRIAMEMIGEEVSEDQLTHIMEVADTDKDGKINYEVSKKIATMVIPKPHEAPKMLVTSMLAHSLNKIAETTITIVVGITSRRMANVTQISLESLLLRATNPNNPEVDTAALNAFYALINREKDGPPLGVRVIASRLPAGCEKEVLSTLNVLDACMQKCGSEFQSEVGKFRFLNEMIKLVSPKYLGSKTPISVKHRVLQLLYLWTLDYPTEVKIKEAFDMLRKQGVIREIPNPNIPQEALGIEPKKRVGNSIFQDEEKANILRKLLQSKDPEDIQAANWLIKSMVKEDEKLADLKSKTFFEIESFQNNVKLLNEMVGSYKTEDTTRSELDLMSELHDNLIRFKPNLESIVCSDQNWPMDLIESVLKTIDDVSECCKRYKETVHDSKGSNFTSLMELDQQSVAAASSATFIQMDGVKEPKSSTEDCSCSSQISSNTSKSSMDVLCDVFSGLGDVAEDTILQPVPVAANAEQAPVDKGKNLHKKVNALEDLDVLSEHLLKENIPLSNYRNQDKVPMNLLTKINEVKKSQVQSQSAKVDLNYLLPNSKSASSSCSKSEENLSQLDNSDDCLVDISEDKDTLSVLEKDHGLEPCKDQKHVSNGTGLTTKEAEKDRMRPAIKLNDISMKLEDIKPSSGKSIVGLDDKNGLCILLHKAADAPKPLVAVYVVTTISRKALALQNYLFQAVAPKGCKLRLLPPSTTDLPAFNPFLPPAAITQILLIGNQDNQKEVSLKFVISYVMDDETVTEMGEVPNLPLEP</sequence>
<feature type="region of interest" description="Disordered" evidence="11">
    <location>
        <begin position="1"/>
        <end position="32"/>
    </location>
</feature>
<dbReference type="InterPro" id="IPR008942">
    <property type="entry name" value="ENTH_VHS"/>
</dbReference>
<evidence type="ECO:0000256" key="1">
    <source>
        <dbReference type="ARBA" id="ARBA00004150"/>
    </source>
</evidence>
<dbReference type="Pfam" id="PF03127">
    <property type="entry name" value="GAT"/>
    <property type="match status" value="1"/>
</dbReference>
<dbReference type="OrthoDB" id="26525at2759"/>
<dbReference type="Gene3D" id="2.60.40.1230">
    <property type="match status" value="1"/>
</dbReference>
<dbReference type="Gene3D" id="1.20.5.170">
    <property type="match status" value="1"/>
</dbReference>
<dbReference type="InterPro" id="IPR027422">
    <property type="entry name" value="GGA1-3"/>
</dbReference>
<dbReference type="InterPro" id="IPR008152">
    <property type="entry name" value="Clathrin_a/b/g-adaptin_app_Ig"/>
</dbReference>
<comment type="similarity">
    <text evidence="3">Belongs to the GGA protein family.</text>
</comment>
<dbReference type="GO" id="GO:0035091">
    <property type="term" value="F:phosphatidylinositol binding"/>
    <property type="evidence" value="ECO:0007669"/>
    <property type="project" value="InterPro"/>
</dbReference>
<dbReference type="Pfam" id="PF18308">
    <property type="entry name" value="GGA_N-GAT"/>
    <property type="match status" value="1"/>
</dbReference>
<dbReference type="Pfam" id="PF00790">
    <property type="entry name" value="VHS"/>
    <property type="match status" value="1"/>
</dbReference>
<dbReference type="GO" id="GO:0031267">
    <property type="term" value="F:small GTPase binding"/>
    <property type="evidence" value="ECO:0007669"/>
    <property type="project" value="InterPro"/>
</dbReference>
<dbReference type="GO" id="GO:0043130">
    <property type="term" value="F:ubiquitin binding"/>
    <property type="evidence" value="ECO:0007669"/>
    <property type="project" value="InterPro"/>
</dbReference>
<evidence type="ECO:0000256" key="5">
    <source>
        <dbReference type="ARBA" id="ARBA00022753"/>
    </source>
</evidence>
<dbReference type="HOGENOM" id="CLU_015010_0_0_1"/>
<dbReference type="GO" id="GO:0005802">
    <property type="term" value="C:trans-Golgi network"/>
    <property type="evidence" value="ECO:0007669"/>
    <property type="project" value="InterPro"/>
</dbReference>
<keyword evidence="5" id="KW-0967">Endosome</keyword>
<dbReference type="PROSITE" id="PS50180">
    <property type="entry name" value="GAE"/>
    <property type="match status" value="1"/>
</dbReference>
<evidence type="ECO:0000313" key="12">
    <source>
        <dbReference type="EMBL" id="ENN70430.1"/>
    </source>
</evidence>
<reference evidence="12" key="1">
    <citation type="journal article" date="2013" name="Genome Biol.">
        <title>Draft genome of the mountain pine beetle, Dendroctonus ponderosae Hopkins, a major forest pest.</title>
        <authorList>
            <person name="Keeling C.I."/>
            <person name="Yuen M.M."/>
            <person name="Liao N.Y."/>
            <person name="Docking T.R."/>
            <person name="Chan S.K."/>
            <person name="Taylor G.A."/>
            <person name="Palmquist D.L."/>
            <person name="Jackman S.D."/>
            <person name="Nguyen A."/>
            <person name="Li M."/>
            <person name="Henderson H."/>
            <person name="Janes J.K."/>
            <person name="Zhao Y."/>
            <person name="Pandoh P."/>
            <person name="Moore R."/>
            <person name="Sperling F.A."/>
            <person name="Huber D.P."/>
            <person name="Birol I."/>
            <person name="Jones S.J."/>
            <person name="Bohlmann J."/>
        </authorList>
    </citation>
    <scope>NUCLEOTIDE SEQUENCE</scope>
</reference>
<dbReference type="GO" id="GO:0006893">
    <property type="term" value="P:Golgi to plasma membrane transport"/>
    <property type="evidence" value="ECO:0007669"/>
    <property type="project" value="TreeGrafter"/>
</dbReference>
<organism evidence="12">
    <name type="scientific">Dendroctonus ponderosae</name>
    <name type="common">Mountain pine beetle</name>
    <dbReference type="NCBI Taxonomy" id="77166"/>
    <lineage>
        <taxon>Eukaryota</taxon>
        <taxon>Metazoa</taxon>
        <taxon>Ecdysozoa</taxon>
        <taxon>Arthropoda</taxon>
        <taxon>Hexapoda</taxon>
        <taxon>Insecta</taxon>
        <taxon>Pterygota</taxon>
        <taxon>Neoptera</taxon>
        <taxon>Endopterygota</taxon>
        <taxon>Coleoptera</taxon>
        <taxon>Polyphaga</taxon>
        <taxon>Cucujiformia</taxon>
        <taxon>Curculionidae</taxon>
        <taxon>Scolytinae</taxon>
        <taxon>Dendroctonus</taxon>
    </lineage>
</organism>
<dbReference type="GO" id="GO:0031901">
    <property type="term" value="C:early endosome membrane"/>
    <property type="evidence" value="ECO:0007669"/>
    <property type="project" value="UniProtKB-SubCell"/>
</dbReference>
<dbReference type="SUPFAM" id="SSF47473">
    <property type="entry name" value="EF-hand"/>
    <property type="match status" value="1"/>
</dbReference>
<dbReference type="CDD" id="cd03567">
    <property type="entry name" value="VHS_GGA_metazoan"/>
    <property type="match status" value="1"/>
</dbReference>
<dbReference type="PROSITE" id="PS00018">
    <property type="entry name" value="EF_HAND_1"/>
    <property type="match status" value="2"/>
</dbReference>
<dbReference type="InterPro" id="IPR002048">
    <property type="entry name" value="EF_hand_dom"/>
</dbReference>
<keyword evidence="8" id="KW-0653">Protein transport</keyword>
<dbReference type="FunFam" id="1.10.238.10:FF:000001">
    <property type="entry name" value="Calmodulin 1"/>
    <property type="match status" value="1"/>
</dbReference>
<dbReference type="EMBL" id="KB741292">
    <property type="protein sequence ID" value="ENN70430.1"/>
    <property type="molecule type" value="Genomic_DNA"/>
</dbReference>
<dbReference type="InterPro" id="IPR041198">
    <property type="entry name" value="GGA_N-GAT"/>
</dbReference>
<dbReference type="InterPro" id="IPR008153">
    <property type="entry name" value="GAE_dom"/>
</dbReference>
<dbReference type="InterPro" id="IPR002014">
    <property type="entry name" value="VHS_dom"/>
</dbReference>
<evidence type="ECO:0000256" key="11">
    <source>
        <dbReference type="SAM" id="MobiDB-lite"/>
    </source>
</evidence>
<keyword evidence="7" id="KW-0832">Ubl conjugation</keyword>
<keyword evidence="6" id="KW-0106">Calcium</keyword>